<proteinExistence type="predicted"/>
<dbReference type="Proteomes" id="UP001500620">
    <property type="component" value="Unassembled WGS sequence"/>
</dbReference>
<comment type="caution">
    <text evidence="2">The sequence shown here is derived from an EMBL/GenBank/DDBJ whole genome shotgun (WGS) entry which is preliminary data.</text>
</comment>
<dbReference type="EMBL" id="BAABAT010000077">
    <property type="protein sequence ID" value="GAA4263687.1"/>
    <property type="molecule type" value="Genomic_DNA"/>
</dbReference>
<sequence length="110" mass="11338">MSMDTKIGRVSQTAADDAARSHATKPTCTRLNGTWMRRQTPVPARRTGSPHHAVATQPSSTTPQTEKNGVGGTIGRSSSPVGTLIRIGAAACSNAVPSSSHRPGPTYAAS</sequence>
<organism evidence="2 3">
    <name type="scientific">Dactylosporangium darangshiense</name>
    <dbReference type="NCBI Taxonomy" id="579108"/>
    <lineage>
        <taxon>Bacteria</taxon>
        <taxon>Bacillati</taxon>
        <taxon>Actinomycetota</taxon>
        <taxon>Actinomycetes</taxon>
        <taxon>Micromonosporales</taxon>
        <taxon>Micromonosporaceae</taxon>
        <taxon>Dactylosporangium</taxon>
    </lineage>
</organism>
<protein>
    <submittedName>
        <fullName evidence="2">Uncharacterized protein</fullName>
    </submittedName>
</protein>
<evidence type="ECO:0000256" key="1">
    <source>
        <dbReference type="SAM" id="MobiDB-lite"/>
    </source>
</evidence>
<feature type="region of interest" description="Disordered" evidence="1">
    <location>
        <begin position="1"/>
        <end position="79"/>
    </location>
</feature>
<name>A0ABP8DUN7_9ACTN</name>
<gene>
    <name evidence="2" type="ORF">GCM10022255_110490</name>
</gene>
<evidence type="ECO:0000313" key="3">
    <source>
        <dbReference type="Proteomes" id="UP001500620"/>
    </source>
</evidence>
<feature type="compositionally biased region" description="Polar residues" evidence="1">
    <location>
        <begin position="56"/>
        <end position="67"/>
    </location>
</feature>
<reference evidence="3" key="1">
    <citation type="journal article" date="2019" name="Int. J. Syst. Evol. Microbiol.">
        <title>The Global Catalogue of Microorganisms (GCM) 10K type strain sequencing project: providing services to taxonomists for standard genome sequencing and annotation.</title>
        <authorList>
            <consortium name="The Broad Institute Genomics Platform"/>
            <consortium name="The Broad Institute Genome Sequencing Center for Infectious Disease"/>
            <person name="Wu L."/>
            <person name="Ma J."/>
        </authorList>
    </citation>
    <scope>NUCLEOTIDE SEQUENCE [LARGE SCALE GENOMIC DNA]</scope>
    <source>
        <strain evidence="3">JCM 17441</strain>
    </source>
</reference>
<evidence type="ECO:0000313" key="2">
    <source>
        <dbReference type="EMBL" id="GAA4263687.1"/>
    </source>
</evidence>
<keyword evidence="3" id="KW-1185">Reference proteome</keyword>
<accession>A0ABP8DUN7</accession>